<dbReference type="InterPro" id="IPR001307">
    <property type="entry name" value="Thiosulphate_STrfase_CS"/>
</dbReference>
<dbReference type="Pfam" id="PF00581">
    <property type="entry name" value="Rhodanese"/>
    <property type="match status" value="2"/>
</dbReference>
<dbReference type="PROSITE" id="PS50206">
    <property type="entry name" value="RHODANESE_3"/>
    <property type="match status" value="2"/>
</dbReference>
<dbReference type="PANTHER" id="PTHR43855">
    <property type="entry name" value="THIOSULFATE SULFURTRANSFERASE"/>
    <property type="match status" value="1"/>
</dbReference>
<dbReference type="SUPFAM" id="SSF52821">
    <property type="entry name" value="Rhodanese/Cell cycle control phosphatase"/>
    <property type="match status" value="2"/>
</dbReference>
<dbReference type="Gene3D" id="3.40.250.10">
    <property type="entry name" value="Rhodanese-like domain"/>
    <property type="match status" value="2"/>
</dbReference>
<dbReference type="GO" id="GO:0004792">
    <property type="term" value="F:thiosulfate-cyanide sulfurtransferase activity"/>
    <property type="evidence" value="ECO:0007669"/>
    <property type="project" value="InterPro"/>
</dbReference>
<dbReference type="RefSeq" id="WP_406693669.1">
    <property type="nucleotide sequence ID" value="NZ_CP155447.1"/>
</dbReference>
<accession>A0AAU7C737</accession>
<dbReference type="EC" id="2.8.1.-" evidence="3"/>
<dbReference type="AlphaFoldDB" id="A0AAU7C737"/>
<protein>
    <submittedName>
        <fullName evidence="3">Sulfurtransferase</fullName>
        <ecNumber evidence="3">2.8.1.-</ecNumber>
    </submittedName>
</protein>
<dbReference type="InterPro" id="IPR051126">
    <property type="entry name" value="Thiosulfate_sulfurtransferase"/>
</dbReference>
<feature type="domain" description="Rhodanese" evidence="2">
    <location>
        <begin position="17"/>
        <end position="145"/>
    </location>
</feature>
<dbReference type="PROSITE" id="PS00380">
    <property type="entry name" value="RHODANESE_1"/>
    <property type="match status" value="1"/>
</dbReference>
<name>A0AAU7C737_9BACT</name>
<organism evidence="3">
    <name type="scientific">Singulisphaera sp. Ch08</name>
    <dbReference type="NCBI Taxonomy" id="3120278"/>
    <lineage>
        <taxon>Bacteria</taxon>
        <taxon>Pseudomonadati</taxon>
        <taxon>Planctomycetota</taxon>
        <taxon>Planctomycetia</taxon>
        <taxon>Isosphaerales</taxon>
        <taxon>Isosphaeraceae</taxon>
        <taxon>Singulisphaera</taxon>
    </lineage>
</organism>
<dbReference type="PANTHER" id="PTHR43855:SF1">
    <property type="entry name" value="THIOSULFATE SULFURTRANSFERASE"/>
    <property type="match status" value="1"/>
</dbReference>
<dbReference type="SMART" id="SM00450">
    <property type="entry name" value="RHOD"/>
    <property type="match status" value="2"/>
</dbReference>
<sequence length="287" mass="31792">MPHDLLVTTDWLEDHIHDPNVRVVDVRGSVTTRPLEPGVEEATYRGAIDEYLAGHIPGAVYVDWTKDIVDPDDPVPAQIAPPERFAEVMAERGIGESTHVIAVDHMGGQFATRLWWALNYYGHDAVSVLDGGWNRWIEEEGEVETGPVTVPRAQFQARPRPSWRITAAEVLARLNQPGLQLLDARDVGQYTGAKRRGPRGGHIPSAVHVPRELFFAPEGGFLPLEEIRHRMVEHGVVPEKQAIAYCNGGVAATVVLFNLARLGYGNLTNYDGSWNEWGPRLDLPIAP</sequence>
<dbReference type="InterPro" id="IPR036873">
    <property type="entry name" value="Rhodanese-like_dom_sf"/>
</dbReference>
<dbReference type="InterPro" id="IPR001763">
    <property type="entry name" value="Rhodanese-like_dom"/>
</dbReference>
<keyword evidence="1" id="KW-0677">Repeat</keyword>
<keyword evidence="3" id="KW-0808">Transferase</keyword>
<dbReference type="CDD" id="cd01449">
    <property type="entry name" value="TST_Repeat_2"/>
    <property type="match status" value="1"/>
</dbReference>
<proteinExistence type="predicted"/>
<gene>
    <name evidence="3" type="ORF">V5E97_21800</name>
</gene>
<dbReference type="EMBL" id="CP155447">
    <property type="protein sequence ID" value="XBH00987.1"/>
    <property type="molecule type" value="Genomic_DNA"/>
</dbReference>
<reference evidence="3" key="1">
    <citation type="submission" date="2024-05" db="EMBL/GenBank/DDBJ databases">
        <title>Planctomycetes of the genus Singulisphaera possess chitinolytic capabilities.</title>
        <authorList>
            <person name="Ivanova A."/>
        </authorList>
    </citation>
    <scope>NUCLEOTIDE SEQUENCE</scope>
    <source>
        <strain evidence="3">Ch08T</strain>
    </source>
</reference>
<evidence type="ECO:0000313" key="3">
    <source>
        <dbReference type="EMBL" id="XBH00987.1"/>
    </source>
</evidence>
<evidence type="ECO:0000259" key="2">
    <source>
        <dbReference type="PROSITE" id="PS50206"/>
    </source>
</evidence>
<dbReference type="CDD" id="cd01448">
    <property type="entry name" value="TST_Repeat_1"/>
    <property type="match status" value="1"/>
</dbReference>
<evidence type="ECO:0000256" key="1">
    <source>
        <dbReference type="ARBA" id="ARBA00022737"/>
    </source>
</evidence>
<feature type="domain" description="Rhodanese" evidence="2">
    <location>
        <begin position="175"/>
        <end position="286"/>
    </location>
</feature>